<dbReference type="Gene3D" id="1.20.5.110">
    <property type="match status" value="1"/>
</dbReference>
<keyword evidence="12" id="KW-1185">Reference proteome</keyword>
<dbReference type="SUPFAM" id="SSF58038">
    <property type="entry name" value="SNARE fusion complex"/>
    <property type="match status" value="1"/>
</dbReference>
<evidence type="ECO:0000256" key="5">
    <source>
        <dbReference type="ARBA" id="ARBA00022989"/>
    </source>
</evidence>
<evidence type="ECO:0000313" key="12">
    <source>
        <dbReference type="Proteomes" id="UP000078348"/>
    </source>
</evidence>
<evidence type="ECO:0000259" key="10">
    <source>
        <dbReference type="PROSITE" id="PS50192"/>
    </source>
</evidence>
<keyword evidence="7 9" id="KW-0472">Membrane</keyword>
<evidence type="ECO:0000256" key="2">
    <source>
        <dbReference type="ARBA" id="ARBA00022448"/>
    </source>
</evidence>
<dbReference type="Proteomes" id="UP000078348">
    <property type="component" value="Unassembled WGS sequence"/>
</dbReference>
<comment type="subcellular location">
    <subcellularLocation>
        <location evidence="8">Endomembrane system</location>
        <topology evidence="8">Single-pass type IV membrane protein</topology>
    </subcellularLocation>
    <subcellularLocation>
        <location evidence="1">Golgi apparatus membrane</location>
    </subcellularLocation>
</comment>
<accession>A0A196SGE2</accession>
<dbReference type="EMBL" id="LXWW01000183">
    <property type="protein sequence ID" value="OAO15039.1"/>
    <property type="molecule type" value="Genomic_DNA"/>
</dbReference>
<evidence type="ECO:0000256" key="7">
    <source>
        <dbReference type="ARBA" id="ARBA00023136"/>
    </source>
</evidence>
<sequence>MIRRGNQQDRFDLMENGRADKMQESTTLLEQRNQEHISLLKDRVSALKTLAVDIGNEVKSQNRFLDEMDHSMTGLTGMFSTTMNKIGEAMSFSNGSGLCVLVVFMVAVFIFLWRVLR</sequence>
<reference evidence="11 12" key="1">
    <citation type="submission" date="2016-05" db="EMBL/GenBank/DDBJ databases">
        <title>Nuclear genome of Blastocystis sp. subtype 1 NandII.</title>
        <authorList>
            <person name="Gentekaki E."/>
            <person name="Curtis B."/>
            <person name="Stairs C."/>
            <person name="Eme L."/>
            <person name="Herman E."/>
            <person name="Klimes V."/>
            <person name="Arias M.C."/>
            <person name="Elias M."/>
            <person name="Hilliou F."/>
            <person name="Klute M."/>
            <person name="Malik S.-B."/>
            <person name="Pightling A."/>
            <person name="Rachubinski R."/>
            <person name="Salas D."/>
            <person name="Schlacht A."/>
            <person name="Suga H."/>
            <person name="Archibald J."/>
            <person name="Ball S.G."/>
            <person name="Clark G."/>
            <person name="Dacks J."/>
            <person name="Van Der Giezen M."/>
            <person name="Tsaousis A."/>
            <person name="Roger A."/>
        </authorList>
    </citation>
    <scope>NUCLEOTIDE SEQUENCE [LARGE SCALE GENOMIC DNA]</scope>
    <source>
        <strain evidence="12">ATCC 50177 / NandII</strain>
    </source>
</reference>
<dbReference type="OrthoDB" id="261831at2759"/>
<evidence type="ECO:0000256" key="8">
    <source>
        <dbReference type="ARBA" id="ARBA00046280"/>
    </source>
</evidence>
<evidence type="ECO:0000256" key="6">
    <source>
        <dbReference type="ARBA" id="ARBA00023034"/>
    </source>
</evidence>
<name>A0A196SGE2_BLAHN</name>
<feature type="domain" description="T-SNARE coiled-coil homology" evidence="10">
    <location>
        <begin position="27"/>
        <end position="89"/>
    </location>
</feature>
<dbReference type="InterPro" id="IPR000727">
    <property type="entry name" value="T_SNARE_dom"/>
</dbReference>
<keyword evidence="4" id="KW-0653">Protein transport</keyword>
<organism evidence="11 12">
    <name type="scientific">Blastocystis sp. subtype 1 (strain ATCC 50177 / NandII)</name>
    <dbReference type="NCBI Taxonomy" id="478820"/>
    <lineage>
        <taxon>Eukaryota</taxon>
        <taxon>Sar</taxon>
        <taxon>Stramenopiles</taxon>
        <taxon>Bigyra</taxon>
        <taxon>Opalozoa</taxon>
        <taxon>Opalinata</taxon>
        <taxon>Blastocystidae</taxon>
        <taxon>Blastocystis</taxon>
    </lineage>
</organism>
<evidence type="ECO:0000256" key="4">
    <source>
        <dbReference type="ARBA" id="ARBA00022927"/>
    </source>
</evidence>
<dbReference type="PROSITE" id="PS50192">
    <property type="entry name" value="T_SNARE"/>
    <property type="match status" value="1"/>
</dbReference>
<gene>
    <name evidence="11" type="ORF">AV274_3255</name>
</gene>
<dbReference type="CDD" id="cd15853">
    <property type="entry name" value="SNARE_Bet1"/>
    <property type="match status" value="1"/>
</dbReference>
<dbReference type="STRING" id="478820.A0A196SGE2"/>
<keyword evidence="5 9" id="KW-1133">Transmembrane helix</keyword>
<evidence type="ECO:0000256" key="3">
    <source>
        <dbReference type="ARBA" id="ARBA00022692"/>
    </source>
</evidence>
<keyword evidence="6" id="KW-0333">Golgi apparatus</keyword>
<dbReference type="GO" id="GO:0015031">
    <property type="term" value="P:protein transport"/>
    <property type="evidence" value="ECO:0007669"/>
    <property type="project" value="UniProtKB-KW"/>
</dbReference>
<comment type="caution">
    <text evidence="11">The sequence shown here is derived from an EMBL/GenBank/DDBJ whole genome shotgun (WGS) entry which is preliminary data.</text>
</comment>
<evidence type="ECO:0000313" key="11">
    <source>
        <dbReference type="EMBL" id="OAO15039.1"/>
    </source>
</evidence>
<dbReference type="PANTHER" id="PTHR12791">
    <property type="entry name" value="GOLGI SNARE BET1-RELATED"/>
    <property type="match status" value="1"/>
</dbReference>
<evidence type="ECO:0000256" key="1">
    <source>
        <dbReference type="ARBA" id="ARBA00004394"/>
    </source>
</evidence>
<evidence type="ECO:0000256" key="9">
    <source>
        <dbReference type="SAM" id="Phobius"/>
    </source>
</evidence>
<proteinExistence type="predicted"/>
<keyword evidence="2" id="KW-0813">Transport</keyword>
<protein>
    <recommendedName>
        <fullName evidence="10">t-SNARE coiled-coil homology domain-containing protein</fullName>
    </recommendedName>
</protein>
<dbReference type="AlphaFoldDB" id="A0A196SGE2"/>
<dbReference type="InterPro" id="IPR039899">
    <property type="entry name" value="BET1_SNARE"/>
</dbReference>
<dbReference type="GO" id="GO:0000139">
    <property type="term" value="C:Golgi membrane"/>
    <property type="evidence" value="ECO:0007669"/>
    <property type="project" value="UniProtKB-SubCell"/>
</dbReference>
<feature type="transmembrane region" description="Helical" evidence="9">
    <location>
        <begin position="95"/>
        <end position="116"/>
    </location>
</feature>
<keyword evidence="3 9" id="KW-0812">Transmembrane</keyword>